<dbReference type="GO" id="GO:0000287">
    <property type="term" value="F:magnesium ion binding"/>
    <property type="evidence" value="ECO:0007669"/>
    <property type="project" value="InterPro"/>
</dbReference>
<dbReference type="GO" id="GO:0005737">
    <property type="term" value="C:cytoplasm"/>
    <property type="evidence" value="ECO:0007669"/>
    <property type="project" value="InterPro"/>
</dbReference>
<keyword evidence="2" id="KW-1185">Reference proteome</keyword>
<evidence type="ECO:0000313" key="1">
    <source>
        <dbReference type="EMBL" id="RLN42089.1"/>
    </source>
</evidence>
<sequence length="121" mass="14002">MSEEDKIAAAEQPKRAPKLNERILSSLARRSVAAHPWHGLEIGARLNYPFPAFLAPSSRKHMLNEFGMQVLGLLLSSMFFIPRTLCEDNDQMDVLVLMQRWHTMFMERLDEALVETTFFCY</sequence>
<dbReference type="AlphaFoldDB" id="A0A3L6TPB6"/>
<proteinExistence type="predicted"/>
<accession>A0A3L6TPB6</accession>
<dbReference type="InterPro" id="IPR036649">
    <property type="entry name" value="Pyrophosphatase_sf"/>
</dbReference>
<dbReference type="GO" id="GO:0006796">
    <property type="term" value="P:phosphate-containing compound metabolic process"/>
    <property type="evidence" value="ECO:0007669"/>
    <property type="project" value="InterPro"/>
</dbReference>
<dbReference type="GO" id="GO:0004427">
    <property type="term" value="F:inorganic diphosphate phosphatase activity"/>
    <property type="evidence" value="ECO:0007669"/>
    <property type="project" value="InterPro"/>
</dbReference>
<dbReference type="EMBL" id="PQIB02000001">
    <property type="protein sequence ID" value="RLN42089.1"/>
    <property type="molecule type" value="Genomic_DNA"/>
</dbReference>
<comment type="caution">
    <text evidence="1">The sequence shown here is derived from an EMBL/GenBank/DDBJ whole genome shotgun (WGS) entry which is preliminary data.</text>
</comment>
<name>A0A3L6TPB6_PANMI</name>
<dbReference type="STRING" id="4540.A0A3L6TPB6"/>
<organism evidence="1 2">
    <name type="scientific">Panicum miliaceum</name>
    <name type="common">Proso millet</name>
    <name type="synonym">Broomcorn millet</name>
    <dbReference type="NCBI Taxonomy" id="4540"/>
    <lineage>
        <taxon>Eukaryota</taxon>
        <taxon>Viridiplantae</taxon>
        <taxon>Streptophyta</taxon>
        <taxon>Embryophyta</taxon>
        <taxon>Tracheophyta</taxon>
        <taxon>Spermatophyta</taxon>
        <taxon>Magnoliopsida</taxon>
        <taxon>Liliopsida</taxon>
        <taxon>Poales</taxon>
        <taxon>Poaceae</taxon>
        <taxon>PACMAD clade</taxon>
        <taxon>Panicoideae</taxon>
        <taxon>Panicodae</taxon>
        <taxon>Paniceae</taxon>
        <taxon>Panicinae</taxon>
        <taxon>Panicum</taxon>
        <taxon>Panicum sect. Panicum</taxon>
    </lineage>
</organism>
<protein>
    <submittedName>
        <fullName evidence="1">Uncharacterized protein</fullName>
    </submittedName>
</protein>
<gene>
    <name evidence="1" type="ORF">C2845_PM01G34070</name>
</gene>
<dbReference type="OrthoDB" id="1735960at2759"/>
<dbReference type="SUPFAM" id="SSF50324">
    <property type="entry name" value="Inorganic pyrophosphatase"/>
    <property type="match status" value="1"/>
</dbReference>
<evidence type="ECO:0000313" key="2">
    <source>
        <dbReference type="Proteomes" id="UP000275267"/>
    </source>
</evidence>
<reference evidence="2" key="1">
    <citation type="journal article" date="2019" name="Nat. Commun.">
        <title>The genome of broomcorn millet.</title>
        <authorList>
            <person name="Zou C."/>
            <person name="Miki D."/>
            <person name="Li D."/>
            <person name="Tang Q."/>
            <person name="Xiao L."/>
            <person name="Rajput S."/>
            <person name="Deng P."/>
            <person name="Jia W."/>
            <person name="Huang R."/>
            <person name="Zhang M."/>
            <person name="Sun Y."/>
            <person name="Hu J."/>
            <person name="Fu X."/>
            <person name="Schnable P.S."/>
            <person name="Li F."/>
            <person name="Zhang H."/>
            <person name="Feng B."/>
            <person name="Zhu X."/>
            <person name="Liu R."/>
            <person name="Schnable J.C."/>
            <person name="Zhu J.-K."/>
            <person name="Zhang H."/>
        </authorList>
    </citation>
    <scope>NUCLEOTIDE SEQUENCE [LARGE SCALE GENOMIC DNA]</scope>
</reference>
<dbReference type="Proteomes" id="UP000275267">
    <property type="component" value="Unassembled WGS sequence"/>
</dbReference>